<keyword evidence="2" id="KW-1133">Transmembrane helix</keyword>
<sequence length="428" mass="46909">MKAVRSRRRYRLFLPLTVVIVVILSTIVVRWLSEPDYTEKHYLSPSTAGVTSGQELADLLRAKGIQIQRHTRSSDALAAVWGMRGTVTLFVPAPEFMHPDYLWMLRNSPGGTRVVLVEPGTRQLTDALPPLGVAERRWATAVASPGPGCTLSDARRVGTTRTRYGLWSDALVSAEYCYEQGLAALSFQGVEFVVAGSPEPFRSDRIGENDNADFAVDLLSVKPTLVWLDLHAPEPKPKSAGEDIGAGKPIPSLGPGDERVRGGSPQPRPSVSRRPPDIAAPEPESPFPPWLFPLSVMLLLTALAFAVARGRRLGGPVTEPLPIEVKGAETAIGRGNLYRRAKARGQALETLRFEARRRIGVALGLPPKAERDQILDALAARLGEDRALLENILYGPEPETDPELEERTRELLLLVEQTTRGKKENPRD</sequence>
<name>A0A8J3VIH4_9ACTN</name>
<feature type="region of interest" description="Disordered" evidence="1">
    <location>
        <begin position="236"/>
        <end position="282"/>
    </location>
</feature>
<dbReference type="InterPro" id="IPR025646">
    <property type="entry name" value="DUF4350"/>
</dbReference>
<dbReference type="RefSeq" id="WP_203910866.1">
    <property type="nucleotide sequence ID" value="NZ_BONY01000033.1"/>
</dbReference>
<dbReference type="Pfam" id="PF14258">
    <property type="entry name" value="DUF4350"/>
    <property type="match status" value="1"/>
</dbReference>
<keyword evidence="2" id="KW-0472">Membrane</keyword>
<evidence type="ECO:0000256" key="2">
    <source>
        <dbReference type="SAM" id="Phobius"/>
    </source>
</evidence>
<organism evidence="4 5">
    <name type="scientific">Rhizocola hellebori</name>
    <dbReference type="NCBI Taxonomy" id="1392758"/>
    <lineage>
        <taxon>Bacteria</taxon>
        <taxon>Bacillati</taxon>
        <taxon>Actinomycetota</taxon>
        <taxon>Actinomycetes</taxon>
        <taxon>Micromonosporales</taxon>
        <taxon>Micromonosporaceae</taxon>
        <taxon>Rhizocola</taxon>
    </lineage>
</organism>
<accession>A0A8J3VIH4</accession>
<evidence type="ECO:0000313" key="5">
    <source>
        <dbReference type="Proteomes" id="UP000612899"/>
    </source>
</evidence>
<proteinExistence type="predicted"/>
<evidence type="ECO:0000256" key="1">
    <source>
        <dbReference type="SAM" id="MobiDB-lite"/>
    </source>
</evidence>
<evidence type="ECO:0000313" key="4">
    <source>
        <dbReference type="EMBL" id="GIH07061.1"/>
    </source>
</evidence>
<protein>
    <recommendedName>
        <fullName evidence="3">DUF4350 domain-containing protein</fullName>
    </recommendedName>
</protein>
<keyword evidence="2" id="KW-0812">Transmembrane</keyword>
<comment type="caution">
    <text evidence="4">The sequence shown here is derived from an EMBL/GenBank/DDBJ whole genome shotgun (WGS) entry which is preliminary data.</text>
</comment>
<feature type="domain" description="DUF4350" evidence="3">
    <location>
        <begin position="55"/>
        <end position="219"/>
    </location>
</feature>
<gene>
    <name evidence="4" type="ORF">Rhe02_51280</name>
</gene>
<evidence type="ECO:0000259" key="3">
    <source>
        <dbReference type="Pfam" id="PF14258"/>
    </source>
</evidence>
<dbReference type="Proteomes" id="UP000612899">
    <property type="component" value="Unassembled WGS sequence"/>
</dbReference>
<dbReference type="AlphaFoldDB" id="A0A8J3VIH4"/>
<feature type="transmembrane region" description="Helical" evidence="2">
    <location>
        <begin position="12"/>
        <end position="32"/>
    </location>
</feature>
<dbReference type="EMBL" id="BONY01000033">
    <property type="protein sequence ID" value="GIH07061.1"/>
    <property type="molecule type" value="Genomic_DNA"/>
</dbReference>
<keyword evidence="5" id="KW-1185">Reference proteome</keyword>
<reference evidence="4" key="1">
    <citation type="submission" date="2021-01" db="EMBL/GenBank/DDBJ databases">
        <title>Whole genome shotgun sequence of Rhizocola hellebori NBRC 109834.</title>
        <authorList>
            <person name="Komaki H."/>
            <person name="Tamura T."/>
        </authorList>
    </citation>
    <scope>NUCLEOTIDE SEQUENCE</scope>
    <source>
        <strain evidence="4">NBRC 109834</strain>
    </source>
</reference>